<accession>A0A1G7P467</accession>
<evidence type="ECO:0000256" key="4">
    <source>
        <dbReference type="ARBA" id="ARBA00023004"/>
    </source>
</evidence>
<dbReference type="InterPro" id="IPR013785">
    <property type="entry name" value="Aldolase_TIM"/>
</dbReference>
<dbReference type="RefSeq" id="WP_090019032.1">
    <property type="nucleotide sequence ID" value="NZ_FNCE01000002.1"/>
</dbReference>
<keyword evidence="5" id="KW-0411">Iron-sulfur</keyword>
<evidence type="ECO:0000256" key="6">
    <source>
        <dbReference type="SAM" id="MobiDB-lite"/>
    </source>
</evidence>
<organism evidence="8 9">
    <name type="scientific">Limimonas halophila</name>
    <dbReference type="NCBI Taxonomy" id="1082479"/>
    <lineage>
        <taxon>Bacteria</taxon>
        <taxon>Pseudomonadati</taxon>
        <taxon>Pseudomonadota</taxon>
        <taxon>Alphaproteobacteria</taxon>
        <taxon>Rhodospirillales</taxon>
        <taxon>Rhodovibrionaceae</taxon>
        <taxon>Limimonas</taxon>
    </lineage>
</organism>
<keyword evidence="4" id="KW-0408">Iron</keyword>
<evidence type="ECO:0000313" key="9">
    <source>
        <dbReference type="Proteomes" id="UP000199415"/>
    </source>
</evidence>
<evidence type="ECO:0000259" key="7">
    <source>
        <dbReference type="PROSITE" id="PS51918"/>
    </source>
</evidence>
<dbReference type="GO" id="GO:0003824">
    <property type="term" value="F:catalytic activity"/>
    <property type="evidence" value="ECO:0007669"/>
    <property type="project" value="InterPro"/>
</dbReference>
<dbReference type="SFLD" id="SFLDG01067">
    <property type="entry name" value="SPASM/twitch_domain_containing"/>
    <property type="match status" value="1"/>
</dbReference>
<dbReference type="GO" id="GO:0051536">
    <property type="term" value="F:iron-sulfur cluster binding"/>
    <property type="evidence" value="ECO:0007669"/>
    <property type="project" value="UniProtKB-KW"/>
</dbReference>
<dbReference type="SUPFAM" id="SSF102114">
    <property type="entry name" value="Radical SAM enzymes"/>
    <property type="match status" value="1"/>
</dbReference>
<protein>
    <submittedName>
        <fullName evidence="8">Hopanoid biosynthesis associated radical SAM protein HpnH</fullName>
    </submittedName>
</protein>
<dbReference type="PANTHER" id="PTHR11228:SF22">
    <property type="entry name" value="PEPTIDE BIOSYNTHESIS PROTEIN YYDG-RELATED"/>
    <property type="match status" value="1"/>
</dbReference>
<dbReference type="Pfam" id="PF04055">
    <property type="entry name" value="Radical_SAM"/>
    <property type="match status" value="1"/>
</dbReference>
<dbReference type="SFLD" id="SFLDS00029">
    <property type="entry name" value="Radical_SAM"/>
    <property type="match status" value="1"/>
</dbReference>
<reference evidence="8 9" key="1">
    <citation type="submission" date="2016-10" db="EMBL/GenBank/DDBJ databases">
        <authorList>
            <person name="de Groot N.N."/>
        </authorList>
    </citation>
    <scope>NUCLEOTIDE SEQUENCE [LARGE SCALE GENOMIC DNA]</scope>
    <source>
        <strain evidence="8 9">DSM 25584</strain>
    </source>
</reference>
<dbReference type="InterPro" id="IPR058240">
    <property type="entry name" value="rSAM_sf"/>
</dbReference>
<dbReference type="GO" id="GO:0046872">
    <property type="term" value="F:metal ion binding"/>
    <property type="evidence" value="ECO:0007669"/>
    <property type="project" value="UniProtKB-KW"/>
</dbReference>
<sequence length="387" mass="43694">MSVPLRQQARVAAYIMKKRLQGQKRYPLVLMLEPLFQCNLECPGCGKIQYPKEILKQRLSAKECVEAAEECGAPVVSIPGGEPLIHKEIDTIVNELVKRKYYVYLCTNAMLLKKKLHLFEPSPYLNFSVHLDGLKDEHDRAVNQEGVFETATEAIQEATRRGFRCTVNATLFDDATAERVSEFLDYVSTLGIEGVTVSPGFAYEKAPDQENFLNRARTKTLFRDIFRRGKGKGWKLAQSSLFLDFLAGNQDYRCTPWSNPTRNVFGWQRPCYLLNEGYADSFKQLMEETDWALYGTGNYEKCANCMAHVGYEGTAVEDAVRNPLKALWVRLRGVKTEGPMAPEIPLDQARPAEDHLIDLIESEGVPAPDKSRDAGRTQEREPAQEAG</sequence>
<proteinExistence type="predicted"/>
<dbReference type="InterPro" id="IPR022563">
    <property type="entry name" value="DUF3463"/>
</dbReference>
<keyword evidence="9" id="KW-1185">Reference proteome</keyword>
<feature type="domain" description="Radical SAM core" evidence="7">
    <location>
        <begin position="20"/>
        <end position="232"/>
    </location>
</feature>
<dbReference type="NCBIfam" id="TIGR03470">
    <property type="entry name" value="HpnH"/>
    <property type="match status" value="1"/>
</dbReference>
<feature type="region of interest" description="Disordered" evidence="6">
    <location>
        <begin position="340"/>
        <end position="387"/>
    </location>
</feature>
<evidence type="ECO:0000313" key="8">
    <source>
        <dbReference type="EMBL" id="SDF81053.1"/>
    </source>
</evidence>
<dbReference type="Gene3D" id="3.20.20.70">
    <property type="entry name" value="Aldolase class I"/>
    <property type="match status" value="1"/>
</dbReference>
<dbReference type="Proteomes" id="UP000199415">
    <property type="component" value="Unassembled WGS sequence"/>
</dbReference>
<dbReference type="SFLD" id="SFLDF00397">
    <property type="entry name" value="adenosyl-hopene_transferase"/>
    <property type="match status" value="1"/>
</dbReference>
<dbReference type="Pfam" id="PF11946">
    <property type="entry name" value="DUF3463"/>
    <property type="match status" value="1"/>
</dbReference>
<dbReference type="PANTHER" id="PTHR11228">
    <property type="entry name" value="RADICAL SAM DOMAIN PROTEIN"/>
    <property type="match status" value="1"/>
</dbReference>
<evidence type="ECO:0000256" key="1">
    <source>
        <dbReference type="ARBA" id="ARBA00001966"/>
    </source>
</evidence>
<dbReference type="EMBL" id="FNCE01000002">
    <property type="protein sequence ID" value="SDF81053.1"/>
    <property type="molecule type" value="Genomic_DNA"/>
</dbReference>
<dbReference type="STRING" id="1082479.SAMN05216241_102424"/>
<evidence type="ECO:0000256" key="2">
    <source>
        <dbReference type="ARBA" id="ARBA00022691"/>
    </source>
</evidence>
<evidence type="ECO:0000256" key="5">
    <source>
        <dbReference type="ARBA" id="ARBA00023014"/>
    </source>
</evidence>
<dbReference type="InterPro" id="IPR050377">
    <property type="entry name" value="Radical_SAM_PqqE_MftC-like"/>
</dbReference>
<dbReference type="AlphaFoldDB" id="A0A1G7P467"/>
<keyword evidence="3" id="KW-0479">Metal-binding</keyword>
<dbReference type="InterPro" id="IPR007197">
    <property type="entry name" value="rSAM"/>
</dbReference>
<evidence type="ECO:0000256" key="3">
    <source>
        <dbReference type="ARBA" id="ARBA00022723"/>
    </source>
</evidence>
<gene>
    <name evidence="8" type="ORF">SAMN05216241_102424</name>
</gene>
<keyword evidence="2" id="KW-0949">S-adenosyl-L-methionine</keyword>
<dbReference type="OrthoDB" id="9782387at2"/>
<comment type="cofactor">
    <cofactor evidence="1">
        <name>[4Fe-4S] cluster</name>
        <dbReference type="ChEBI" id="CHEBI:49883"/>
    </cofactor>
</comment>
<feature type="compositionally biased region" description="Basic and acidic residues" evidence="6">
    <location>
        <begin position="369"/>
        <end position="387"/>
    </location>
</feature>
<dbReference type="PROSITE" id="PS51918">
    <property type="entry name" value="RADICAL_SAM"/>
    <property type="match status" value="1"/>
</dbReference>
<dbReference type="CDD" id="cd01335">
    <property type="entry name" value="Radical_SAM"/>
    <property type="match status" value="1"/>
</dbReference>
<name>A0A1G7P467_9PROT</name>
<dbReference type="InterPro" id="IPR017833">
    <property type="entry name" value="Hopanoid_synth-assoc_rSAM_HpnH"/>
</dbReference>